<evidence type="ECO:0000256" key="1">
    <source>
        <dbReference type="SAM" id="Phobius"/>
    </source>
</evidence>
<organism evidence="2">
    <name type="scientific">viral metagenome</name>
    <dbReference type="NCBI Taxonomy" id="1070528"/>
    <lineage>
        <taxon>unclassified sequences</taxon>
        <taxon>metagenomes</taxon>
        <taxon>organismal metagenomes</taxon>
    </lineage>
</organism>
<feature type="transmembrane region" description="Helical" evidence="1">
    <location>
        <begin position="228"/>
        <end position="250"/>
    </location>
</feature>
<reference evidence="2" key="1">
    <citation type="journal article" date="2020" name="Nature">
        <title>Giant virus diversity and host interactions through global metagenomics.</title>
        <authorList>
            <person name="Schulz F."/>
            <person name="Roux S."/>
            <person name="Paez-Espino D."/>
            <person name="Jungbluth S."/>
            <person name="Walsh D.A."/>
            <person name="Denef V.J."/>
            <person name="McMahon K.D."/>
            <person name="Konstantinidis K.T."/>
            <person name="Eloe-Fadrosh E.A."/>
            <person name="Kyrpides N.C."/>
            <person name="Woyke T."/>
        </authorList>
    </citation>
    <scope>NUCLEOTIDE SEQUENCE</scope>
    <source>
        <strain evidence="2">GVMAG-M-3300025860-25</strain>
    </source>
</reference>
<keyword evidence="1" id="KW-0472">Membrane</keyword>
<proteinExistence type="predicted"/>
<dbReference type="EMBL" id="MN740336">
    <property type="protein sequence ID" value="QHU01243.1"/>
    <property type="molecule type" value="Genomic_DNA"/>
</dbReference>
<protein>
    <submittedName>
        <fullName evidence="2">Uncharacterized protein</fullName>
    </submittedName>
</protein>
<keyword evidence="1" id="KW-1133">Transmembrane helix</keyword>
<accession>A0A6C0J7H5</accession>
<sequence length="265" mass="30935">MNLILLTTLLFYQSKQVYVILGGSSAANYTGTNKDVLSYDNGNWEIASNHIYGKLGSPWSEVGNKLNTNLNETIYFVDCARINASLIDWKENSSYFNLAQKCFDIAGNISINYNVIWQDNLYSANSNYFINTILGMRKPKSNWFIAIDTFTYSNDYRINKLEDIYYLTNNYPDIYLGANLDSLCIQNITNININKLVDLWTKSLINKINALSIDDIYSECLNIKYFDYFIFTTIISFFMLFGCLYAFYYYKRRKEYRRLNNVPNI</sequence>
<dbReference type="AlphaFoldDB" id="A0A6C0J7H5"/>
<evidence type="ECO:0000313" key="2">
    <source>
        <dbReference type="EMBL" id="QHU01243.1"/>
    </source>
</evidence>
<name>A0A6C0J7H5_9ZZZZ</name>
<keyword evidence="1" id="KW-0812">Transmembrane</keyword>